<dbReference type="AlphaFoldDB" id="A0A080ZTQ6"/>
<dbReference type="Proteomes" id="UP000028582">
    <property type="component" value="Unassembled WGS sequence"/>
</dbReference>
<evidence type="ECO:0000256" key="1">
    <source>
        <dbReference type="SAM" id="Coils"/>
    </source>
</evidence>
<dbReference type="OrthoDB" id="127394at2759"/>
<organism evidence="3 4">
    <name type="scientific">Phytophthora nicotianae P1976</name>
    <dbReference type="NCBI Taxonomy" id="1317066"/>
    <lineage>
        <taxon>Eukaryota</taxon>
        <taxon>Sar</taxon>
        <taxon>Stramenopiles</taxon>
        <taxon>Oomycota</taxon>
        <taxon>Peronosporomycetes</taxon>
        <taxon>Peronosporales</taxon>
        <taxon>Peronosporaceae</taxon>
        <taxon>Phytophthora</taxon>
    </lineage>
</organism>
<dbReference type="EMBL" id="ANJA01002429">
    <property type="protein sequence ID" value="ETO70017.1"/>
    <property type="molecule type" value="Genomic_DNA"/>
</dbReference>
<sequence>MSDVSFAAVTLAISVTRLAFAIHHQIKIISASVTYPRKQKQMDQNATEAAFIVEVSTFLNATNLTGGSDRAGTSDTHSGRDRREVSKHLTSKQKAVLRKKRYERRLKNERDALRDMVSALSSRLEQLRRSRGSGQRSILVDSSTSGPTWRALALSRSNERHQAEEEKLRLEATIDQQATYISILQELLPKKMYEWVAITAETRSVIVSSRLANMRGNHALFASHLREVFAAYALLDNVLRGTSELDGIADSLCRPTIDSGDEYLRHVNRYTVPFSFKQTSKAWWQITNLNQWIQEGDGYADLADPNDTVILRSRVVRTLPNGMTVSASQRYILRRFVEATRAVFMWKTYSEGEGTFTGAYVEETGWARLQPTMEGDSTEISVCVHQAPMQVGGSASTKQEFCDVMHGLLNETAQVMMNLLSKKLLEETLSTIEVE</sequence>
<accession>A0A080ZTQ6</accession>
<evidence type="ECO:0000313" key="3">
    <source>
        <dbReference type="EMBL" id="ETO70017.1"/>
    </source>
</evidence>
<protein>
    <submittedName>
        <fullName evidence="3">Uncharacterized protein</fullName>
    </submittedName>
</protein>
<comment type="caution">
    <text evidence="3">The sequence shown here is derived from an EMBL/GenBank/DDBJ whole genome shotgun (WGS) entry which is preliminary data.</text>
</comment>
<reference evidence="3 4" key="1">
    <citation type="submission" date="2013-11" db="EMBL/GenBank/DDBJ databases">
        <title>The Genome Sequence of Phytophthora parasitica P1976.</title>
        <authorList>
            <consortium name="The Broad Institute Genomics Platform"/>
            <person name="Russ C."/>
            <person name="Tyler B."/>
            <person name="Panabieres F."/>
            <person name="Shan W."/>
            <person name="Tripathy S."/>
            <person name="Grunwald N."/>
            <person name="Machado M."/>
            <person name="Johnson C.S."/>
            <person name="Walker B."/>
            <person name="Young S."/>
            <person name="Zeng Q."/>
            <person name="Gargeya S."/>
            <person name="Fitzgerald M."/>
            <person name="Haas B."/>
            <person name="Abouelleil A."/>
            <person name="Allen A.W."/>
            <person name="Alvarado L."/>
            <person name="Arachchi H.M."/>
            <person name="Berlin A.M."/>
            <person name="Chapman S.B."/>
            <person name="Gainer-Dewar J."/>
            <person name="Goldberg J."/>
            <person name="Griggs A."/>
            <person name="Gujja S."/>
            <person name="Hansen M."/>
            <person name="Howarth C."/>
            <person name="Imamovic A."/>
            <person name="Ireland A."/>
            <person name="Larimer J."/>
            <person name="McCowan C."/>
            <person name="Murphy C."/>
            <person name="Pearson M."/>
            <person name="Poon T.W."/>
            <person name="Priest M."/>
            <person name="Roberts A."/>
            <person name="Saif S."/>
            <person name="Shea T."/>
            <person name="Sisk P."/>
            <person name="Sykes S."/>
            <person name="Wortman J."/>
            <person name="Nusbaum C."/>
            <person name="Birren B."/>
        </authorList>
    </citation>
    <scope>NUCLEOTIDE SEQUENCE [LARGE SCALE GENOMIC DNA]</scope>
    <source>
        <strain evidence="3 4">P1976</strain>
    </source>
</reference>
<gene>
    <name evidence="3" type="ORF">F444_13473</name>
</gene>
<evidence type="ECO:0000313" key="4">
    <source>
        <dbReference type="Proteomes" id="UP000028582"/>
    </source>
</evidence>
<keyword evidence="1" id="KW-0175">Coiled coil</keyword>
<proteinExistence type="predicted"/>
<feature type="region of interest" description="Disordered" evidence="2">
    <location>
        <begin position="64"/>
        <end position="90"/>
    </location>
</feature>
<feature type="coiled-coil region" evidence="1">
    <location>
        <begin position="92"/>
        <end position="130"/>
    </location>
</feature>
<name>A0A080ZTQ6_PHYNI</name>
<feature type="compositionally biased region" description="Basic and acidic residues" evidence="2">
    <location>
        <begin position="77"/>
        <end position="87"/>
    </location>
</feature>
<evidence type="ECO:0000256" key="2">
    <source>
        <dbReference type="SAM" id="MobiDB-lite"/>
    </source>
</evidence>
<feature type="compositionally biased region" description="Polar residues" evidence="2">
    <location>
        <begin position="64"/>
        <end position="76"/>
    </location>
</feature>